<keyword evidence="2" id="KW-1185">Reference proteome</keyword>
<sequence>MYPPPAPLGVGRETNGFCCGLRVELDTMFCAASAVSIPFARPRKTTLCAVPMETWGRAFCEDFPVLPHGRWIE</sequence>
<accession>K0SH70</accession>
<evidence type="ECO:0000313" key="1">
    <source>
        <dbReference type="EMBL" id="EJK60346.1"/>
    </source>
</evidence>
<proteinExistence type="predicted"/>
<feature type="non-terminal residue" evidence="1">
    <location>
        <position position="73"/>
    </location>
</feature>
<organism evidence="1 2">
    <name type="scientific">Thalassiosira oceanica</name>
    <name type="common">Marine diatom</name>
    <dbReference type="NCBI Taxonomy" id="159749"/>
    <lineage>
        <taxon>Eukaryota</taxon>
        <taxon>Sar</taxon>
        <taxon>Stramenopiles</taxon>
        <taxon>Ochrophyta</taxon>
        <taxon>Bacillariophyta</taxon>
        <taxon>Coscinodiscophyceae</taxon>
        <taxon>Thalassiosirophycidae</taxon>
        <taxon>Thalassiosirales</taxon>
        <taxon>Thalassiosiraceae</taxon>
        <taxon>Thalassiosira</taxon>
    </lineage>
</organism>
<dbReference type="Proteomes" id="UP000266841">
    <property type="component" value="Unassembled WGS sequence"/>
</dbReference>
<dbReference type="AlphaFoldDB" id="K0SH70"/>
<dbReference type="EMBL" id="AGNL01021200">
    <property type="protein sequence ID" value="EJK60346.1"/>
    <property type="molecule type" value="Genomic_DNA"/>
</dbReference>
<evidence type="ECO:0000313" key="2">
    <source>
        <dbReference type="Proteomes" id="UP000266841"/>
    </source>
</evidence>
<name>K0SH70_THAOC</name>
<reference evidence="1 2" key="1">
    <citation type="journal article" date="2012" name="Genome Biol.">
        <title>Genome and low-iron response of an oceanic diatom adapted to chronic iron limitation.</title>
        <authorList>
            <person name="Lommer M."/>
            <person name="Specht M."/>
            <person name="Roy A.S."/>
            <person name="Kraemer L."/>
            <person name="Andreson R."/>
            <person name="Gutowska M.A."/>
            <person name="Wolf J."/>
            <person name="Bergner S.V."/>
            <person name="Schilhabel M.B."/>
            <person name="Klostermeier U.C."/>
            <person name="Beiko R.G."/>
            <person name="Rosenstiel P."/>
            <person name="Hippler M."/>
            <person name="Laroche J."/>
        </authorList>
    </citation>
    <scope>NUCLEOTIDE SEQUENCE [LARGE SCALE GENOMIC DNA]</scope>
    <source>
        <strain evidence="1 2">CCMP1005</strain>
    </source>
</reference>
<comment type="caution">
    <text evidence="1">The sequence shown here is derived from an EMBL/GenBank/DDBJ whole genome shotgun (WGS) entry which is preliminary data.</text>
</comment>
<protein>
    <submittedName>
        <fullName evidence="1">Uncharacterized protein</fullName>
    </submittedName>
</protein>
<gene>
    <name evidence="1" type="ORF">THAOC_19312</name>
</gene>